<organism evidence="7 8">
    <name type="scientific">Microbacterium rhizosphaerae</name>
    <dbReference type="NCBI Taxonomy" id="1678237"/>
    <lineage>
        <taxon>Bacteria</taxon>
        <taxon>Bacillati</taxon>
        <taxon>Actinomycetota</taxon>
        <taxon>Actinomycetes</taxon>
        <taxon>Micrococcales</taxon>
        <taxon>Microbacteriaceae</taxon>
        <taxon>Microbacterium</taxon>
    </lineage>
</organism>
<comment type="function">
    <text evidence="1 6">Exhibits S-adenosyl-L-methionine-dependent methyltransferase activity.</text>
</comment>
<dbReference type="NCBIfam" id="TIGR00027">
    <property type="entry name" value="mthyl_TIGR00027"/>
    <property type="match status" value="1"/>
</dbReference>
<proteinExistence type="inferred from homology"/>
<dbReference type="InterPro" id="IPR029063">
    <property type="entry name" value="SAM-dependent_MTases_sf"/>
</dbReference>
<dbReference type="SUPFAM" id="SSF53335">
    <property type="entry name" value="S-adenosyl-L-methionine-dependent methyltransferases"/>
    <property type="match status" value="1"/>
</dbReference>
<evidence type="ECO:0000256" key="6">
    <source>
        <dbReference type="RuleBase" id="RU362030"/>
    </source>
</evidence>
<dbReference type="GO" id="GO:0032259">
    <property type="term" value="P:methylation"/>
    <property type="evidence" value="ECO:0007669"/>
    <property type="project" value="UniProtKB-KW"/>
</dbReference>
<keyword evidence="4 7" id="KW-0808">Transferase</keyword>
<evidence type="ECO:0000256" key="2">
    <source>
        <dbReference type="ARBA" id="ARBA00008138"/>
    </source>
</evidence>
<dbReference type="GO" id="GO:0008168">
    <property type="term" value="F:methyltransferase activity"/>
    <property type="evidence" value="ECO:0007669"/>
    <property type="project" value="UniProtKB-KW"/>
</dbReference>
<evidence type="ECO:0000256" key="3">
    <source>
        <dbReference type="ARBA" id="ARBA00022603"/>
    </source>
</evidence>
<comment type="similarity">
    <text evidence="2 6">Belongs to the UPF0677 family.</text>
</comment>
<dbReference type="Gene3D" id="3.40.50.150">
    <property type="entry name" value="Vaccinia Virus protein VP39"/>
    <property type="match status" value="1"/>
</dbReference>
<evidence type="ECO:0000256" key="5">
    <source>
        <dbReference type="ARBA" id="ARBA00022691"/>
    </source>
</evidence>
<dbReference type="EC" id="2.1.1.-" evidence="6"/>
<dbReference type="PANTHER" id="PTHR43619">
    <property type="entry name" value="S-ADENOSYL-L-METHIONINE-DEPENDENT METHYLTRANSFERASE YKTD-RELATED"/>
    <property type="match status" value="1"/>
</dbReference>
<dbReference type="Proteomes" id="UP001323798">
    <property type="component" value="Chromosome"/>
</dbReference>
<keyword evidence="8" id="KW-1185">Reference proteome</keyword>
<accession>A0ABZ0SMK4</accession>
<reference evidence="7 8" key="1">
    <citation type="submission" date="2023-11" db="EMBL/GenBank/DDBJ databases">
        <title>Genome sequence of Microbacterium rhizosphaerae KACC 19337.</title>
        <authorList>
            <person name="Choi H."/>
            <person name="Kim S."/>
            <person name="Kim Y."/>
            <person name="Kwon S.-W."/>
            <person name="Heo J."/>
        </authorList>
    </citation>
    <scope>NUCLEOTIDE SEQUENCE [LARGE SCALE GENOMIC DNA]</scope>
    <source>
        <strain evidence="7 8">KACC 19337</strain>
    </source>
</reference>
<protein>
    <recommendedName>
        <fullName evidence="6">S-adenosyl-L-methionine-dependent methyltransferase</fullName>
        <ecNumber evidence="6">2.1.1.-</ecNumber>
    </recommendedName>
</protein>
<dbReference type="RefSeq" id="WP_320943316.1">
    <property type="nucleotide sequence ID" value="NZ_BAABEU010000011.1"/>
</dbReference>
<evidence type="ECO:0000256" key="4">
    <source>
        <dbReference type="ARBA" id="ARBA00022679"/>
    </source>
</evidence>
<keyword evidence="5 6" id="KW-0949">S-adenosyl-L-methionine</keyword>
<dbReference type="EMBL" id="CP139368">
    <property type="protein sequence ID" value="WPR90612.1"/>
    <property type="molecule type" value="Genomic_DNA"/>
</dbReference>
<name>A0ABZ0SMK4_9MICO</name>
<dbReference type="Pfam" id="PF04072">
    <property type="entry name" value="LCM"/>
    <property type="match status" value="1"/>
</dbReference>
<evidence type="ECO:0000313" key="8">
    <source>
        <dbReference type="Proteomes" id="UP001323798"/>
    </source>
</evidence>
<dbReference type="InterPro" id="IPR011610">
    <property type="entry name" value="SAM_mthyl_Trfase_ML2640-like"/>
</dbReference>
<dbReference type="InterPro" id="IPR007213">
    <property type="entry name" value="Ppm1/Ppm2/Tcmp"/>
</dbReference>
<evidence type="ECO:0000256" key="1">
    <source>
        <dbReference type="ARBA" id="ARBA00003907"/>
    </source>
</evidence>
<evidence type="ECO:0000313" key="7">
    <source>
        <dbReference type="EMBL" id="WPR90612.1"/>
    </source>
</evidence>
<keyword evidence="3 6" id="KW-0489">Methyltransferase</keyword>
<dbReference type="PANTHER" id="PTHR43619:SF2">
    <property type="entry name" value="S-ADENOSYL-L-METHIONINE-DEPENDENT METHYLTRANSFERASES SUPERFAMILY PROTEIN"/>
    <property type="match status" value="1"/>
</dbReference>
<gene>
    <name evidence="7" type="ORF">SM116_04785</name>
</gene>
<sequence>MPVAGVGVTAVAVAAARALESARPDALVQDPWAATLVRASGITVPFPQRWPESLDDVPAIEHSMLLGAMYIGLRTRFIDDELRRGGLTQVAILGSGLDTRSWRLDWPDGTRVFELDAPDVIDFVDRAMDAAPSPATAQRIAVPGDVTEPRASDVVAAGLHPGIPTHWVLEGLLPYLSAHDQSGVLDDVLALSAPGSRAVIERAPALPDTPQTRERLETFAVATGIPFDELLARTDPPDPADVLRAAGWVVEEVSVVDLERRYARPLAIDRTERSDASQRGGFVTAYRRDAG</sequence>